<feature type="transmembrane region" description="Helical" evidence="1">
    <location>
        <begin position="156"/>
        <end position="184"/>
    </location>
</feature>
<evidence type="ECO:0000313" key="4">
    <source>
        <dbReference type="Proteomes" id="UP000075666"/>
    </source>
</evidence>
<dbReference type="EMBL" id="CP066701">
    <property type="protein sequence ID" value="QQX24212.1"/>
    <property type="molecule type" value="Genomic_DNA"/>
</dbReference>
<feature type="transmembrane region" description="Helical" evidence="1">
    <location>
        <begin position="238"/>
        <end position="258"/>
    </location>
</feature>
<dbReference type="RefSeq" id="WP_066227302.1">
    <property type="nucleotide sequence ID" value="NZ_CP066701.1"/>
</dbReference>
<dbReference type="PATRIC" id="fig|46224.3.peg.759"/>
<dbReference type="Proteomes" id="UP000595512">
    <property type="component" value="Chromosome"/>
</dbReference>
<evidence type="ECO:0000313" key="2">
    <source>
        <dbReference type="EMBL" id="KYD10916.1"/>
    </source>
</evidence>
<dbReference type="Pfam" id="PF12679">
    <property type="entry name" value="ABC2_membrane_2"/>
    <property type="match status" value="1"/>
</dbReference>
<organism evidence="2 4">
    <name type="scientific">Heyndrickxia sporothermodurans</name>
    <dbReference type="NCBI Taxonomy" id="46224"/>
    <lineage>
        <taxon>Bacteria</taxon>
        <taxon>Bacillati</taxon>
        <taxon>Bacillota</taxon>
        <taxon>Bacilli</taxon>
        <taxon>Bacillales</taxon>
        <taxon>Bacillaceae</taxon>
        <taxon>Heyndrickxia</taxon>
    </lineage>
</organism>
<name>A0A150LG50_9BACI</name>
<evidence type="ECO:0000313" key="5">
    <source>
        <dbReference type="Proteomes" id="UP000595512"/>
    </source>
</evidence>
<protein>
    <submittedName>
        <fullName evidence="3">ABC transporter permease</fullName>
    </submittedName>
</protein>
<dbReference type="STRING" id="46224.B4102_1702"/>
<dbReference type="EMBL" id="LQYN01000011">
    <property type="protein sequence ID" value="KYD10916.1"/>
    <property type="molecule type" value="Genomic_DNA"/>
</dbReference>
<dbReference type="OrthoDB" id="8613028at2"/>
<keyword evidence="1" id="KW-0472">Membrane</keyword>
<dbReference type="GO" id="GO:0140359">
    <property type="term" value="F:ABC-type transporter activity"/>
    <property type="evidence" value="ECO:0007669"/>
    <property type="project" value="InterPro"/>
</dbReference>
<feature type="transmembrane region" description="Helical" evidence="1">
    <location>
        <begin position="112"/>
        <end position="135"/>
    </location>
</feature>
<feature type="transmembrane region" description="Helical" evidence="1">
    <location>
        <begin position="289"/>
        <end position="312"/>
    </location>
</feature>
<evidence type="ECO:0000256" key="1">
    <source>
        <dbReference type="SAM" id="Phobius"/>
    </source>
</evidence>
<accession>A0A150LG50</accession>
<keyword evidence="4" id="KW-1185">Reference proteome</keyword>
<dbReference type="KEGG" id="hspo:JGZ69_15520"/>
<feature type="transmembrane region" description="Helical" evidence="1">
    <location>
        <begin position="16"/>
        <end position="35"/>
    </location>
</feature>
<reference evidence="3 5" key="2">
    <citation type="submission" date="2020-12" db="EMBL/GenBank/DDBJ databases">
        <title>Taxonomic evaluation of the Bacillus sporothermodurans group of bacteria based on whole genome sequences.</title>
        <authorList>
            <person name="Fiedler G."/>
            <person name="Herbstmann A.-D."/>
            <person name="Doll E."/>
            <person name="Wenning M."/>
            <person name="Brinks E."/>
            <person name="Kabisch J."/>
            <person name="Breitenwieser F."/>
            <person name="Lappann M."/>
            <person name="Boehnlein C."/>
            <person name="Franz C."/>
        </authorList>
    </citation>
    <scope>NUCLEOTIDE SEQUENCE [LARGE SCALE GENOMIC DNA]</scope>
    <source>
        <strain evidence="3 5">DSM 10599</strain>
    </source>
</reference>
<feature type="transmembrane region" description="Helical" evidence="1">
    <location>
        <begin position="204"/>
        <end position="226"/>
    </location>
</feature>
<dbReference type="PANTHER" id="PTHR37305">
    <property type="entry name" value="INTEGRAL MEMBRANE PROTEIN-RELATED"/>
    <property type="match status" value="1"/>
</dbReference>
<sequence length="318" mass="35479">MLNLVYNEWIKIFKRAGSYVMIGLIILGVIGSGALTKYYEGKLDKGTQRDWKAEVTAEIKADEQQLKEMLATAASAKKFYEKNIEINKYRLAHNMAPSDQSSGFSFINDNTMFISFVGLFTIIIAAGIVASEFSWGTIKLLLIRPLKRSKILLSKYITVIVFGIFMLAILFVTSAIVGFILFGSGSGDNVHLAYTNGHVVEQNMLWYLIKTYLLSSIDVIMLITMAFMISAVFRNSSLAIGISVFLLLMGGNITQLLAAKFEWAKFILFANTNLMQYFDGIPLVEGMTLGFSIITLLVYFIIFIVLAFGVFMKRDVAA</sequence>
<keyword evidence="1" id="KW-0812">Transmembrane</keyword>
<proteinExistence type="predicted"/>
<evidence type="ECO:0000313" key="3">
    <source>
        <dbReference type="EMBL" id="QQX24212.1"/>
    </source>
</evidence>
<keyword evidence="1" id="KW-1133">Transmembrane helix</keyword>
<dbReference type="GO" id="GO:0005886">
    <property type="term" value="C:plasma membrane"/>
    <property type="evidence" value="ECO:0007669"/>
    <property type="project" value="UniProtKB-SubCell"/>
</dbReference>
<dbReference type="Proteomes" id="UP000075666">
    <property type="component" value="Unassembled WGS sequence"/>
</dbReference>
<gene>
    <name evidence="2" type="ORF">B4102_1702</name>
    <name evidence="3" type="ORF">JGZ69_15520</name>
</gene>
<reference evidence="2 4" key="1">
    <citation type="submission" date="2016-01" db="EMBL/GenBank/DDBJ databases">
        <title>Genome Sequences of Twelve Sporeforming Bacillus Species Isolated from Foods.</title>
        <authorList>
            <person name="Berendsen E.M."/>
            <person name="Wells-Bennik M.H."/>
            <person name="Krawcyk A.O."/>
            <person name="De Jong A."/>
            <person name="Holsappel S."/>
            <person name="Eijlander R.T."/>
            <person name="Kuipers O.P."/>
        </authorList>
    </citation>
    <scope>NUCLEOTIDE SEQUENCE [LARGE SCALE GENOMIC DNA]</scope>
    <source>
        <strain evidence="2 4">B4102</strain>
    </source>
</reference>
<dbReference type="AlphaFoldDB" id="A0A150LG50"/>
<dbReference type="PANTHER" id="PTHR37305:SF1">
    <property type="entry name" value="MEMBRANE PROTEIN"/>
    <property type="match status" value="1"/>
</dbReference>